<dbReference type="GO" id="GO:0061630">
    <property type="term" value="F:ubiquitin protein ligase activity"/>
    <property type="evidence" value="ECO:0007669"/>
    <property type="project" value="TreeGrafter"/>
</dbReference>
<dbReference type="Gene3D" id="3.30.40.10">
    <property type="entry name" value="Zinc/RING finger domain, C3HC4 (zinc finger)"/>
    <property type="match status" value="1"/>
</dbReference>
<name>A0AAV1S0P8_9ROSI</name>
<dbReference type="PANTHER" id="PTHR45931:SF3">
    <property type="entry name" value="RING ZINC FINGER-CONTAINING PROTEIN"/>
    <property type="match status" value="1"/>
</dbReference>
<keyword evidence="1" id="KW-0479">Metal-binding</keyword>
<keyword evidence="3" id="KW-0862">Zinc</keyword>
<evidence type="ECO:0000256" key="4">
    <source>
        <dbReference type="PROSITE-ProRule" id="PRU00175"/>
    </source>
</evidence>
<proteinExistence type="predicted"/>
<evidence type="ECO:0000256" key="3">
    <source>
        <dbReference type="ARBA" id="ARBA00022833"/>
    </source>
</evidence>
<evidence type="ECO:0000313" key="7">
    <source>
        <dbReference type="Proteomes" id="UP001314170"/>
    </source>
</evidence>
<keyword evidence="2 4" id="KW-0863">Zinc-finger</keyword>
<evidence type="ECO:0000313" key="6">
    <source>
        <dbReference type="EMBL" id="CAK7344099.1"/>
    </source>
</evidence>
<dbReference type="InterPro" id="IPR051834">
    <property type="entry name" value="RING_finger_E3_ligase"/>
</dbReference>
<dbReference type="EMBL" id="CAWUPB010001161">
    <property type="protein sequence ID" value="CAK7344099.1"/>
    <property type="molecule type" value="Genomic_DNA"/>
</dbReference>
<organism evidence="6 7">
    <name type="scientific">Dovyalis caffra</name>
    <dbReference type="NCBI Taxonomy" id="77055"/>
    <lineage>
        <taxon>Eukaryota</taxon>
        <taxon>Viridiplantae</taxon>
        <taxon>Streptophyta</taxon>
        <taxon>Embryophyta</taxon>
        <taxon>Tracheophyta</taxon>
        <taxon>Spermatophyta</taxon>
        <taxon>Magnoliopsida</taxon>
        <taxon>eudicotyledons</taxon>
        <taxon>Gunneridae</taxon>
        <taxon>Pentapetalae</taxon>
        <taxon>rosids</taxon>
        <taxon>fabids</taxon>
        <taxon>Malpighiales</taxon>
        <taxon>Salicaceae</taxon>
        <taxon>Flacourtieae</taxon>
        <taxon>Dovyalis</taxon>
    </lineage>
</organism>
<dbReference type="PANTHER" id="PTHR45931">
    <property type="entry name" value="SI:CH211-59O9.10"/>
    <property type="match status" value="1"/>
</dbReference>
<gene>
    <name evidence="6" type="ORF">DCAF_LOCUS17621</name>
</gene>
<feature type="domain" description="RING-type" evidence="5">
    <location>
        <begin position="186"/>
        <end position="226"/>
    </location>
</feature>
<dbReference type="SMART" id="SM00184">
    <property type="entry name" value="RING"/>
    <property type="match status" value="1"/>
</dbReference>
<dbReference type="AlphaFoldDB" id="A0AAV1S0P8"/>
<dbReference type="PROSITE" id="PS50089">
    <property type="entry name" value="ZF_RING_2"/>
    <property type="match status" value="1"/>
</dbReference>
<dbReference type="GO" id="GO:0006511">
    <property type="term" value="P:ubiquitin-dependent protein catabolic process"/>
    <property type="evidence" value="ECO:0007669"/>
    <property type="project" value="TreeGrafter"/>
</dbReference>
<sequence length="234" mass="26847">MATVVDYECRVRILPQENQQPKHIIEESLHESSAMFPVKFFLAKVQLLIQSRERLVHSPGRSGPRLMNKKVAFFPVTDHSLLDHIQDFKEILTVMGIPANNQSDMLQEIESVARSMDSYDGVYMEVKMLEWNQQEIILPHVEEDQDTARAERESMEVEARPIPATKSSIDALERTVFDGLGSARDCTVCMEEIEAGSEAIRMPCWHVYHSGCIVQWLRTSHLCPLCPYHMPCEF</sequence>
<evidence type="ECO:0000256" key="2">
    <source>
        <dbReference type="ARBA" id="ARBA00022771"/>
    </source>
</evidence>
<dbReference type="InterPro" id="IPR013083">
    <property type="entry name" value="Znf_RING/FYVE/PHD"/>
</dbReference>
<dbReference type="GO" id="GO:0008270">
    <property type="term" value="F:zinc ion binding"/>
    <property type="evidence" value="ECO:0007669"/>
    <property type="project" value="UniProtKB-KW"/>
</dbReference>
<keyword evidence="7" id="KW-1185">Reference proteome</keyword>
<reference evidence="6 7" key="1">
    <citation type="submission" date="2024-01" db="EMBL/GenBank/DDBJ databases">
        <authorList>
            <person name="Waweru B."/>
        </authorList>
    </citation>
    <scope>NUCLEOTIDE SEQUENCE [LARGE SCALE GENOMIC DNA]</scope>
</reference>
<dbReference type="SUPFAM" id="SSF57850">
    <property type="entry name" value="RING/U-box"/>
    <property type="match status" value="1"/>
</dbReference>
<protein>
    <recommendedName>
        <fullName evidence="5">RING-type domain-containing protein</fullName>
    </recommendedName>
</protein>
<accession>A0AAV1S0P8</accession>
<dbReference type="InterPro" id="IPR001841">
    <property type="entry name" value="Znf_RING"/>
</dbReference>
<evidence type="ECO:0000256" key="1">
    <source>
        <dbReference type="ARBA" id="ARBA00022723"/>
    </source>
</evidence>
<dbReference type="GO" id="GO:0005634">
    <property type="term" value="C:nucleus"/>
    <property type="evidence" value="ECO:0007669"/>
    <property type="project" value="TreeGrafter"/>
</dbReference>
<evidence type="ECO:0000259" key="5">
    <source>
        <dbReference type="PROSITE" id="PS50089"/>
    </source>
</evidence>
<dbReference type="FunFam" id="3.30.40.10:FF:000781">
    <property type="entry name" value="Uncharacterized protein"/>
    <property type="match status" value="1"/>
</dbReference>
<comment type="caution">
    <text evidence="6">The sequence shown here is derived from an EMBL/GenBank/DDBJ whole genome shotgun (WGS) entry which is preliminary data.</text>
</comment>
<dbReference type="Proteomes" id="UP001314170">
    <property type="component" value="Unassembled WGS sequence"/>
</dbReference>
<dbReference type="Pfam" id="PF13639">
    <property type="entry name" value="zf-RING_2"/>
    <property type="match status" value="1"/>
</dbReference>